<evidence type="ECO:0000313" key="2">
    <source>
        <dbReference type="Proteomes" id="UP001530293"/>
    </source>
</evidence>
<organism evidence="1 2">
    <name type="scientific">Discostella pseudostelligera</name>
    <dbReference type="NCBI Taxonomy" id="259834"/>
    <lineage>
        <taxon>Eukaryota</taxon>
        <taxon>Sar</taxon>
        <taxon>Stramenopiles</taxon>
        <taxon>Ochrophyta</taxon>
        <taxon>Bacillariophyta</taxon>
        <taxon>Coscinodiscophyceae</taxon>
        <taxon>Thalassiosirophycidae</taxon>
        <taxon>Stephanodiscales</taxon>
        <taxon>Stephanodiscaceae</taxon>
        <taxon>Discostella</taxon>
    </lineage>
</organism>
<comment type="caution">
    <text evidence="1">The sequence shown here is derived from an EMBL/GenBank/DDBJ whole genome shotgun (WGS) entry which is preliminary data.</text>
</comment>
<sequence length="61" mass="6777">MPMLKLEMTLLTIRSRILKKQYVIEAFFTAGSDTMPHAFRITDEGAVANDEADFAAGPMTL</sequence>
<dbReference type="AlphaFoldDB" id="A0ABD3N4M6"/>
<reference evidence="1 2" key="1">
    <citation type="submission" date="2024-10" db="EMBL/GenBank/DDBJ databases">
        <title>Updated reference genomes for cyclostephanoid diatoms.</title>
        <authorList>
            <person name="Roberts W.R."/>
            <person name="Alverson A.J."/>
        </authorList>
    </citation>
    <scope>NUCLEOTIDE SEQUENCE [LARGE SCALE GENOMIC DNA]</scope>
    <source>
        <strain evidence="1 2">AJA232-27</strain>
    </source>
</reference>
<accession>A0ABD3N4M6</accession>
<gene>
    <name evidence="1" type="ORF">ACHAWU_006456</name>
</gene>
<keyword evidence="2" id="KW-1185">Reference proteome</keyword>
<name>A0ABD3N4M6_9STRA</name>
<proteinExistence type="predicted"/>
<protein>
    <submittedName>
        <fullName evidence="1">Uncharacterized protein</fullName>
    </submittedName>
</protein>
<dbReference type="EMBL" id="JALLBG020000031">
    <property type="protein sequence ID" value="KAL3771079.1"/>
    <property type="molecule type" value="Genomic_DNA"/>
</dbReference>
<evidence type="ECO:0000313" key="1">
    <source>
        <dbReference type="EMBL" id="KAL3771079.1"/>
    </source>
</evidence>
<dbReference type="Proteomes" id="UP001530293">
    <property type="component" value="Unassembled WGS sequence"/>
</dbReference>